<evidence type="ECO:0000313" key="7">
    <source>
        <dbReference type="EMBL" id="BCB27179.1"/>
    </source>
</evidence>
<dbReference type="NCBIfam" id="TIGR00374">
    <property type="entry name" value="flippase-like domain"/>
    <property type="match status" value="1"/>
</dbReference>
<evidence type="ECO:0008006" key="9">
    <source>
        <dbReference type="Google" id="ProtNLM"/>
    </source>
</evidence>
<keyword evidence="4 6" id="KW-1133">Transmembrane helix</keyword>
<gene>
    <name evidence="7" type="ORF">SKTS_20650</name>
</gene>
<reference evidence="8" key="1">
    <citation type="submission" date="2020-03" db="EMBL/GenBank/DDBJ databases">
        <title>Complete genome sequence of sulfur-oxidizing bacterium skT11.</title>
        <authorList>
            <person name="Kanda M."/>
            <person name="Kojima H."/>
            <person name="Fukui M."/>
        </authorList>
    </citation>
    <scope>NUCLEOTIDE SEQUENCE [LARGE SCALE GENOMIC DNA]</scope>
    <source>
        <strain evidence="8">skT11</strain>
    </source>
</reference>
<evidence type="ECO:0000256" key="1">
    <source>
        <dbReference type="ARBA" id="ARBA00004651"/>
    </source>
</evidence>
<proteinExistence type="predicted"/>
<evidence type="ECO:0000256" key="4">
    <source>
        <dbReference type="ARBA" id="ARBA00022989"/>
    </source>
</evidence>
<comment type="subcellular location">
    <subcellularLocation>
        <location evidence="1">Cell membrane</location>
        <topology evidence="1">Multi-pass membrane protein</topology>
    </subcellularLocation>
</comment>
<accession>A0A6F8VEN3</accession>
<feature type="transmembrane region" description="Helical" evidence="6">
    <location>
        <begin position="231"/>
        <end position="251"/>
    </location>
</feature>
<keyword evidence="8" id="KW-1185">Reference proteome</keyword>
<organism evidence="7 8">
    <name type="scientific">Sulfurimicrobium lacus</name>
    <dbReference type="NCBI Taxonomy" id="2715678"/>
    <lineage>
        <taxon>Bacteria</taxon>
        <taxon>Pseudomonadati</taxon>
        <taxon>Pseudomonadota</taxon>
        <taxon>Betaproteobacteria</taxon>
        <taxon>Nitrosomonadales</taxon>
        <taxon>Sulfuricellaceae</taxon>
        <taxon>Sulfurimicrobium</taxon>
    </lineage>
</organism>
<dbReference type="PANTHER" id="PTHR40277">
    <property type="entry name" value="BLL5419 PROTEIN"/>
    <property type="match status" value="1"/>
</dbReference>
<evidence type="ECO:0000313" key="8">
    <source>
        <dbReference type="Proteomes" id="UP000502260"/>
    </source>
</evidence>
<sequence length="307" mass="32708">MRWGAAAALLSLILWLAGPQKLLRTLAGVDPLYFLVALLFSIASNLVSAVRWAHLARMLGLQAPTRQMIVFYARGITANSVLPGATLSGDMLRSYQLHRMGNSLLRSGISVLFDRVSGLWVLTLMSLLAAMFVWGGGETLGGPVWHKSVAVASVLAVGILLPFTLGFARWWSWLPIKKLVSVIDNCVEAMHALLGSRAAMIRLLALSVGVQVLSITALWLCGFAAGLQVPFVTMAMLAAPIFIMAAVPAGLGGWGTRELAAILLFGALGYSADMAATTGILYGLCGLAQAILAVPLMMKRFNSEVDK</sequence>
<dbReference type="EMBL" id="AP022853">
    <property type="protein sequence ID" value="BCB27179.1"/>
    <property type="molecule type" value="Genomic_DNA"/>
</dbReference>
<feature type="transmembrane region" description="Helical" evidence="6">
    <location>
        <begin position="149"/>
        <end position="168"/>
    </location>
</feature>
<feature type="transmembrane region" description="Helical" evidence="6">
    <location>
        <begin position="203"/>
        <end position="225"/>
    </location>
</feature>
<dbReference type="InterPro" id="IPR022791">
    <property type="entry name" value="L-PG_synthase/AglD"/>
</dbReference>
<feature type="transmembrane region" description="Helical" evidence="6">
    <location>
        <begin position="280"/>
        <end position="298"/>
    </location>
</feature>
<keyword evidence="5 6" id="KW-0472">Membrane</keyword>
<dbReference type="KEGG" id="slac:SKTS_20650"/>
<dbReference type="AlphaFoldDB" id="A0A6F8VEN3"/>
<feature type="transmembrane region" description="Helical" evidence="6">
    <location>
        <begin position="116"/>
        <end position="137"/>
    </location>
</feature>
<evidence type="ECO:0000256" key="5">
    <source>
        <dbReference type="ARBA" id="ARBA00023136"/>
    </source>
</evidence>
<keyword evidence="3 6" id="KW-0812">Transmembrane</keyword>
<dbReference type="GO" id="GO:0005886">
    <property type="term" value="C:plasma membrane"/>
    <property type="evidence" value="ECO:0007669"/>
    <property type="project" value="UniProtKB-SubCell"/>
</dbReference>
<evidence type="ECO:0000256" key="3">
    <source>
        <dbReference type="ARBA" id="ARBA00022692"/>
    </source>
</evidence>
<evidence type="ECO:0000256" key="6">
    <source>
        <dbReference type="SAM" id="Phobius"/>
    </source>
</evidence>
<keyword evidence="2" id="KW-1003">Cell membrane</keyword>
<name>A0A6F8VEN3_9PROT</name>
<feature type="transmembrane region" description="Helical" evidence="6">
    <location>
        <begin position="34"/>
        <end position="53"/>
    </location>
</feature>
<protein>
    <recommendedName>
        <fullName evidence="9">TIGR00374 family protein</fullName>
    </recommendedName>
</protein>
<dbReference type="Pfam" id="PF03706">
    <property type="entry name" value="LPG_synthase_TM"/>
    <property type="match status" value="1"/>
</dbReference>
<dbReference type="PANTHER" id="PTHR40277:SF1">
    <property type="entry name" value="BLL5419 PROTEIN"/>
    <property type="match status" value="1"/>
</dbReference>
<evidence type="ECO:0000256" key="2">
    <source>
        <dbReference type="ARBA" id="ARBA00022475"/>
    </source>
</evidence>
<dbReference type="Proteomes" id="UP000502260">
    <property type="component" value="Chromosome"/>
</dbReference>